<protein>
    <recommendedName>
        <fullName evidence="6">IBR domain-containing protein</fullName>
    </recommendedName>
</protein>
<evidence type="ECO:0000313" key="4">
    <source>
        <dbReference type="Proteomes" id="UP000507222"/>
    </source>
</evidence>
<evidence type="ECO:0000313" key="3">
    <source>
        <dbReference type="EMBL" id="CAB4318440.1"/>
    </source>
</evidence>
<dbReference type="SUPFAM" id="SSF57850">
    <property type="entry name" value="RING/U-box"/>
    <property type="match status" value="1"/>
</dbReference>
<name>A0A6J5XX23_PRUAR</name>
<dbReference type="OrthoDB" id="10009520at2759"/>
<evidence type="ECO:0000313" key="2">
    <source>
        <dbReference type="EMBL" id="CAB4288071.1"/>
    </source>
</evidence>
<gene>
    <name evidence="2" type="ORF">CURHAP_LOCUS46160</name>
    <name evidence="3" type="ORF">ORAREDHAP_LOCUS45502</name>
</gene>
<dbReference type="EMBL" id="CAEKDK010000007">
    <property type="protein sequence ID" value="CAB4288071.1"/>
    <property type="molecule type" value="Genomic_DNA"/>
</dbReference>
<feature type="signal peptide" evidence="1">
    <location>
        <begin position="1"/>
        <end position="16"/>
    </location>
</feature>
<dbReference type="EMBL" id="CAEKKB010000007">
    <property type="protein sequence ID" value="CAB4318440.1"/>
    <property type="molecule type" value="Genomic_DNA"/>
</dbReference>
<evidence type="ECO:0008006" key="6">
    <source>
        <dbReference type="Google" id="ProtNLM"/>
    </source>
</evidence>
<reference evidence="5" key="1">
    <citation type="journal article" date="2020" name="Genome Biol.">
        <title>Gamete binning: chromosome-level and haplotype-resolved genome assembly enabled by high-throughput single-cell sequencing of gamete genomes.</title>
        <authorList>
            <person name="Campoy J.A."/>
            <person name="Sun H."/>
            <person name="Goel M."/>
            <person name="Jiao W.-B."/>
            <person name="Folz-Donahue K."/>
            <person name="Wang N."/>
            <person name="Rubio M."/>
            <person name="Liu C."/>
            <person name="Kukat C."/>
            <person name="Ruiz D."/>
            <person name="Huettel B."/>
            <person name="Schneeberger K."/>
        </authorList>
    </citation>
    <scope>NUCLEOTIDE SEQUENCE [LARGE SCALE GENOMIC DNA]</scope>
    <source>
        <strain evidence="5">cv. Rojo Pasion</strain>
    </source>
</reference>
<organism evidence="3 5">
    <name type="scientific">Prunus armeniaca</name>
    <name type="common">Apricot</name>
    <name type="synonym">Armeniaca vulgaris</name>
    <dbReference type="NCBI Taxonomy" id="36596"/>
    <lineage>
        <taxon>Eukaryota</taxon>
        <taxon>Viridiplantae</taxon>
        <taxon>Streptophyta</taxon>
        <taxon>Embryophyta</taxon>
        <taxon>Tracheophyta</taxon>
        <taxon>Spermatophyta</taxon>
        <taxon>Magnoliopsida</taxon>
        <taxon>eudicotyledons</taxon>
        <taxon>Gunneridae</taxon>
        <taxon>Pentapetalae</taxon>
        <taxon>rosids</taxon>
        <taxon>fabids</taxon>
        <taxon>Rosales</taxon>
        <taxon>Rosaceae</taxon>
        <taxon>Amygdaloideae</taxon>
        <taxon>Amygdaleae</taxon>
        <taxon>Prunus</taxon>
    </lineage>
</organism>
<evidence type="ECO:0000256" key="1">
    <source>
        <dbReference type="SAM" id="SignalP"/>
    </source>
</evidence>
<dbReference type="Proteomes" id="UP000507245">
    <property type="component" value="Unassembled WGS sequence"/>
</dbReference>
<reference evidence="3 4" key="2">
    <citation type="submission" date="2020-05" db="EMBL/GenBank/DDBJ databases">
        <authorList>
            <person name="Campoy J."/>
            <person name="Schneeberger K."/>
            <person name="Spophaly S."/>
        </authorList>
    </citation>
    <scope>NUCLEOTIDE SEQUENCE [LARGE SCALE GENOMIC DNA]</scope>
    <source>
        <strain evidence="3">PruArmRojPasFocal</strain>
    </source>
</reference>
<keyword evidence="5" id="KW-1185">Reference proteome</keyword>
<dbReference type="Proteomes" id="UP000507222">
    <property type="component" value="Unassembled WGS sequence"/>
</dbReference>
<evidence type="ECO:0000313" key="5">
    <source>
        <dbReference type="Proteomes" id="UP000507245"/>
    </source>
</evidence>
<keyword evidence="1" id="KW-0732">Signal</keyword>
<accession>A0A6J5XX23</accession>
<sequence>MPYVKLWLWGLRLTTTCTIPSRIAQPCWFMRMAPNCLCVQQSVLIARESCALVVRFLGMQGLIVPSLSDGDQGQMVEELAKKMNWMRCPSCKYYIEKSYGCNVMKCSN</sequence>
<dbReference type="AlphaFoldDB" id="A0A6J5XX23"/>
<feature type="chain" id="PRO_5036388666" description="IBR domain-containing protein" evidence="1">
    <location>
        <begin position="17"/>
        <end position="108"/>
    </location>
</feature>
<dbReference type="Gene3D" id="1.20.120.1750">
    <property type="match status" value="1"/>
</dbReference>
<proteinExistence type="predicted"/>